<dbReference type="KEGG" id="vra:106752445"/>
<evidence type="ECO:0000256" key="2">
    <source>
        <dbReference type="ARBA" id="ARBA00022771"/>
    </source>
</evidence>
<dbReference type="Pfam" id="PF04434">
    <property type="entry name" value="SWIM"/>
    <property type="match status" value="1"/>
</dbReference>
<reference evidence="7" key="1">
    <citation type="submission" date="2025-08" db="UniProtKB">
        <authorList>
            <consortium name="RefSeq"/>
        </authorList>
    </citation>
    <scope>IDENTIFICATION</scope>
    <source>
        <tissue evidence="7">Leaf</tissue>
    </source>
</reference>
<evidence type="ECO:0000313" key="7">
    <source>
        <dbReference type="RefSeq" id="XP_022632844.1"/>
    </source>
</evidence>
<keyword evidence="1" id="KW-0479">Metal-binding</keyword>
<proteinExistence type="predicted"/>
<dbReference type="RefSeq" id="XP_022632844.1">
    <property type="nucleotide sequence ID" value="XM_022777123.1"/>
</dbReference>
<dbReference type="Proteomes" id="UP000087766">
    <property type="component" value="Unplaced"/>
</dbReference>
<keyword evidence="3" id="KW-0862">Zinc</keyword>
<sequence>MAACNVEGSFQKQFTRIYDYAHELLKSNPGSTVILKADSENGETIFQRFYVCLKACKNSFASCRPFIGLDGCFLKGKYKGEILTAVGRDPNKQMLPIAYAIVEKGLKETMAELLPGAEQRFCMRHLYANFRKKFRGQTLKNLMWKATTSYYPEAWEREMLKMKDVNVEAYKHLITLPPSVIVDARGKPIITMLEEIRVYIMKKWATNKIKMANMDFQICTKIKKRLAKESRLCKNWIPSWCGEKLFEVRHFAMVTNKYAVNLDTQDCTCRKWVVSGIPCCHAIATMTFLNLNPEDFVPIWFRRSTYDETYASIIFPVNGHLLWERTSYPDVLPPFRRKLPGRPKKKRRLES</sequence>
<dbReference type="OrthoDB" id="1937322at2759"/>
<dbReference type="PANTHER" id="PTHR31973:SF187">
    <property type="entry name" value="MUTATOR TRANSPOSASE MUDRA PROTEIN"/>
    <property type="match status" value="1"/>
</dbReference>
<dbReference type="InterPro" id="IPR007527">
    <property type="entry name" value="Znf_SWIM"/>
</dbReference>
<evidence type="ECO:0000259" key="5">
    <source>
        <dbReference type="PROSITE" id="PS50966"/>
    </source>
</evidence>
<dbReference type="AlphaFoldDB" id="A0A3Q0EQZ0"/>
<evidence type="ECO:0000256" key="1">
    <source>
        <dbReference type="ARBA" id="ARBA00022723"/>
    </source>
</evidence>
<organism evidence="6 7">
    <name type="scientific">Vigna radiata var. radiata</name>
    <name type="common">Mung bean</name>
    <name type="synonym">Phaseolus aureus</name>
    <dbReference type="NCBI Taxonomy" id="3916"/>
    <lineage>
        <taxon>Eukaryota</taxon>
        <taxon>Viridiplantae</taxon>
        <taxon>Streptophyta</taxon>
        <taxon>Embryophyta</taxon>
        <taxon>Tracheophyta</taxon>
        <taxon>Spermatophyta</taxon>
        <taxon>Magnoliopsida</taxon>
        <taxon>eudicotyledons</taxon>
        <taxon>Gunneridae</taxon>
        <taxon>Pentapetalae</taxon>
        <taxon>rosids</taxon>
        <taxon>fabids</taxon>
        <taxon>Fabales</taxon>
        <taxon>Fabaceae</taxon>
        <taxon>Papilionoideae</taxon>
        <taxon>50 kb inversion clade</taxon>
        <taxon>NPAAA clade</taxon>
        <taxon>indigoferoid/millettioid clade</taxon>
        <taxon>Phaseoleae</taxon>
        <taxon>Vigna</taxon>
    </lineage>
</organism>
<dbReference type="PANTHER" id="PTHR31973">
    <property type="entry name" value="POLYPROTEIN, PUTATIVE-RELATED"/>
    <property type="match status" value="1"/>
</dbReference>
<name>A0A3Q0EQZ0_VIGRR</name>
<dbReference type="PROSITE" id="PS50966">
    <property type="entry name" value="ZF_SWIM"/>
    <property type="match status" value="1"/>
</dbReference>
<keyword evidence="6" id="KW-1185">Reference proteome</keyword>
<accession>A0A3Q0EQZ0</accession>
<gene>
    <name evidence="7" type="primary">LOC106752445</name>
</gene>
<evidence type="ECO:0000256" key="4">
    <source>
        <dbReference type="PROSITE-ProRule" id="PRU00325"/>
    </source>
</evidence>
<dbReference type="GeneID" id="106752445"/>
<evidence type="ECO:0000313" key="6">
    <source>
        <dbReference type="Proteomes" id="UP000087766"/>
    </source>
</evidence>
<dbReference type="InterPro" id="IPR006564">
    <property type="entry name" value="Znf_PMZ"/>
</dbReference>
<dbReference type="GO" id="GO:0008270">
    <property type="term" value="F:zinc ion binding"/>
    <property type="evidence" value="ECO:0007669"/>
    <property type="project" value="UniProtKB-KW"/>
</dbReference>
<feature type="domain" description="SWIM-type" evidence="5">
    <location>
        <begin position="258"/>
        <end position="290"/>
    </location>
</feature>
<protein>
    <submittedName>
        <fullName evidence="7">Uncharacterized protein LOC106752445</fullName>
    </submittedName>
</protein>
<keyword evidence="2 4" id="KW-0863">Zinc-finger</keyword>
<dbReference type="SMART" id="SM00575">
    <property type="entry name" value="ZnF_PMZ"/>
    <property type="match status" value="1"/>
</dbReference>
<dbReference type="STRING" id="3916.A0A3Q0EQZ0"/>
<evidence type="ECO:0000256" key="3">
    <source>
        <dbReference type="ARBA" id="ARBA00022833"/>
    </source>
</evidence>